<evidence type="ECO:0000259" key="16">
    <source>
        <dbReference type="PROSITE" id="PS51178"/>
    </source>
</evidence>
<dbReference type="InterPro" id="IPR008271">
    <property type="entry name" value="Ser/Thr_kinase_AS"/>
</dbReference>
<dbReference type="PROSITE" id="PS00108">
    <property type="entry name" value="PROTEIN_KINASE_ST"/>
    <property type="match status" value="1"/>
</dbReference>
<comment type="catalytic activity">
    <reaction evidence="9">
        <text>L-threonyl-[protein] + ATP = O-phospho-L-threonyl-[protein] + ADP + H(+)</text>
        <dbReference type="Rhea" id="RHEA:46608"/>
        <dbReference type="Rhea" id="RHEA-COMP:11060"/>
        <dbReference type="Rhea" id="RHEA-COMP:11605"/>
        <dbReference type="ChEBI" id="CHEBI:15378"/>
        <dbReference type="ChEBI" id="CHEBI:30013"/>
        <dbReference type="ChEBI" id="CHEBI:30616"/>
        <dbReference type="ChEBI" id="CHEBI:61977"/>
        <dbReference type="ChEBI" id="CHEBI:456216"/>
        <dbReference type="EC" id="2.7.11.1"/>
    </reaction>
</comment>
<evidence type="ECO:0000256" key="12">
    <source>
        <dbReference type="ARBA" id="ARBA00070041"/>
    </source>
</evidence>
<dbReference type="SUPFAM" id="SSF56112">
    <property type="entry name" value="Protein kinase-like (PK-like)"/>
    <property type="match status" value="1"/>
</dbReference>
<dbReference type="Gene3D" id="1.10.510.10">
    <property type="entry name" value="Transferase(Phosphotransferase) domain 1"/>
    <property type="match status" value="1"/>
</dbReference>
<feature type="domain" description="PASTA" evidence="16">
    <location>
        <begin position="482"/>
        <end position="548"/>
    </location>
</feature>
<evidence type="ECO:0000256" key="14">
    <source>
        <dbReference type="SAM" id="Phobius"/>
    </source>
</evidence>
<keyword evidence="5" id="KW-0547">Nucleotide-binding</keyword>
<evidence type="ECO:0000256" key="9">
    <source>
        <dbReference type="ARBA" id="ARBA00047899"/>
    </source>
</evidence>
<proteinExistence type="predicted"/>
<evidence type="ECO:0000256" key="8">
    <source>
        <dbReference type="ARBA" id="ARBA00022968"/>
    </source>
</evidence>
<dbReference type="Gene3D" id="3.30.200.20">
    <property type="entry name" value="Phosphorylase Kinase, domain 1"/>
    <property type="match status" value="1"/>
</dbReference>
<feature type="transmembrane region" description="Helical" evidence="14">
    <location>
        <begin position="319"/>
        <end position="341"/>
    </location>
</feature>
<dbReference type="SMART" id="SM00740">
    <property type="entry name" value="PASTA"/>
    <property type="match status" value="3"/>
</dbReference>
<organism evidence="17 18">
    <name type="scientific">Gracilibacillus ureilyticus</name>
    <dbReference type="NCBI Taxonomy" id="531814"/>
    <lineage>
        <taxon>Bacteria</taxon>
        <taxon>Bacillati</taxon>
        <taxon>Bacillota</taxon>
        <taxon>Bacilli</taxon>
        <taxon>Bacillales</taxon>
        <taxon>Bacillaceae</taxon>
        <taxon>Gracilibacillus</taxon>
    </lineage>
</organism>
<dbReference type="InterPro" id="IPR011009">
    <property type="entry name" value="Kinase-like_dom_sf"/>
</dbReference>
<dbReference type="FunFam" id="3.30.200.20:FF:000035">
    <property type="entry name" value="Serine/threonine protein kinase Stk1"/>
    <property type="match status" value="1"/>
</dbReference>
<gene>
    <name evidence="17" type="ORF">SAMN04487944_10155</name>
</gene>
<keyword evidence="14" id="KW-1133">Transmembrane helix</keyword>
<evidence type="ECO:0000259" key="15">
    <source>
        <dbReference type="PROSITE" id="PS50011"/>
    </source>
</evidence>
<feature type="domain" description="PASTA" evidence="16">
    <location>
        <begin position="413"/>
        <end position="481"/>
    </location>
</feature>
<dbReference type="Gene3D" id="2.60.40.2560">
    <property type="match status" value="1"/>
</dbReference>
<accession>A0A1H9L139</accession>
<feature type="domain" description="PASTA" evidence="16">
    <location>
        <begin position="346"/>
        <end position="412"/>
    </location>
</feature>
<evidence type="ECO:0000313" key="17">
    <source>
        <dbReference type="EMBL" id="SER05221.1"/>
    </source>
</evidence>
<keyword evidence="4" id="KW-0808">Transferase</keyword>
<feature type="region of interest" description="Disordered" evidence="13">
    <location>
        <begin position="565"/>
        <end position="591"/>
    </location>
</feature>
<sequence>MANVYLGTDLILKREVAIKVLRLEYADDDEFISRFHREAQAATSLSHPNIVSIYDVGEEGNIYYIVMEYIDGMTLKQYIQLHAPLEVEEVIDIMKQITSGIAHAHDNGIIHRDIKPQNMLIDEYGLVKVTDFGIATALSATALTQTNSVLGSIHYLSPEQARGVKANNKSDIYSLGIVMFELLTGNLPFSGQSPVSIALKHMQRDMPSVHEWNHSIPQSVENIILIATTKAPYQRYPNAHDMLAALDNALDPDQQDVPKFVPQIANDEDQTKAIPIAPIKNMSQVNTDTSRTMIHKKNAENSEETNPNDVKKKRSKKRFIIWTTSIVLALFGAFLLALFVFPNLFQPKDVKIPDVSGMSFEEAEEVLSENGLLAAREDEHNEEIEEGDVIETVPGADQTVKEGREITVIVSSGPQTVEMKDYIGEDFEQTKSLLLEAGFKNVIDYGVFHEKPEGEIISQHQPEAGSEVVPGRTSVIFEVSKGQETFRLNRLVGMSESEAVDYVNNNGLSATINTAYHDEVKEGYVIEQSPAASSEVVAGDVVTLTISKGPDEPEQVTHTVTFTVPYTNTNQQSNNGEDPEGEEETKPEPQSVSIYVEDVNHRIQELYDEVKLITEDTPFEIHLTIARDDNATYKVLRDNQLLIEKTIKYEDVKGE</sequence>
<evidence type="ECO:0000256" key="10">
    <source>
        <dbReference type="ARBA" id="ARBA00048679"/>
    </source>
</evidence>
<dbReference type="STRING" id="531814.SAMN04487944_10155"/>
<dbReference type="PANTHER" id="PTHR43289:SF34">
    <property type="entry name" value="SERINE_THREONINE-PROTEIN KINASE YBDM-RELATED"/>
    <property type="match status" value="1"/>
</dbReference>
<dbReference type="PROSITE" id="PS50011">
    <property type="entry name" value="PROTEIN_KINASE_DOM"/>
    <property type="match status" value="1"/>
</dbReference>
<dbReference type="Proteomes" id="UP000199687">
    <property type="component" value="Unassembled WGS sequence"/>
</dbReference>
<dbReference type="GO" id="GO:0071224">
    <property type="term" value="P:cellular response to peptidoglycan"/>
    <property type="evidence" value="ECO:0007669"/>
    <property type="project" value="UniProtKB-ARBA"/>
</dbReference>
<dbReference type="AlphaFoldDB" id="A0A1H9L139"/>
<feature type="domain" description="Protein kinase" evidence="15">
    <location>
        <begin position="1"/>
        <end position="250"/>
    </location>
</feature>
<comment type="subcellular location">
    <subcellularLocation>
        <location evidence="11">Spore membrane</location>
        <topology evidence="11">Single-pass type II membrane protein</topology>
    </subcellularLocation>
</comment>
<evidence type="ECO:0000256" key="13">
    <source>
        <dbReference type="SAM" id="MobiDB-lite"/>
    </source>
</evidence>
<keyword evidence="2 17" id="KW-0723">Serine/threonine-protein kinase</keyword>
<keyword evidence="8" id="KW-0735">Signal-anchor</keyword>
<dbReference type="InterPro" id="IPR000719">
    <property type="entry name" value="Prot_kinase_dom"/>
</dbReference>
<dbReference type="EC" id="2.7.11.1" evidence="1"/>
<evidence type="ECO:0000256" key="11">
    <source>
        <dbReference type="ARBA" id="ARBA00060432"/>
    </source>
</evidence>
<dbReference type="SMART" id="SM00220">
    <property type="entry name" value="S_TKc"/>
    <property type="match status" value="1"/>
</dbReference>
<dbReference type="GO" id="GO:0009847">
    <property type="term" value="P:spore germination"/>
    <property type="evidence" value="ECO:0007669"/>
    <property type="project" value="UniProtKB-ARBA"/>
</dbReference>
<dbReference type="GO" id="GO:0005524">
    <property type="term" value="F:ATP binding"/>
    <property type="evidence" value="ECO:0007669"/>
    <property type="project" value="UniProtKB-KW"/>
</dbReference>
<evidence type="ECO:0000256" key="4">
    <source>
        <dbReference type="ARBA" id="ARBA00022679"/>
    </source>
</evidence>
<evidence type="ECO:0000313" key="18">
    <source>
        <dbReference type="Proteomes" id="UP000199687"/>
    </source>
</evidence>
<dbReference type="GO" id="GO:0007165">
    <property type="term" value="P:signal transduction"/>
    <property type="evidence" value="ECO:0007669"/>
    <property type="project" value="UniProtKB-ARBA"/>
</dbReference>
<comment type="catalytic activity">
    <reaction evidence="10">
        <text>L-seryl-[protein] + ATP = O-phospho-L-seryl-[protein] + ADP + H(+)</text>
        <dbReference type="Rhea" id="RHEA:17989"/>
        <dbReference type="Rhea" id="RHEA-COMP:9863"/>
        <dbReference type="Rhea" id="RHEA-COMP:11604"/>
        <dbReference type="ChEBI" id="CHEBI:15378"/>
        <dbReference type="ChEBI" id="CHEBI:29999"/>
        <dbReference type="ChEBI" id="CHEBI:30616"/>
        <dbReference type="ChEBI" id="CHEBI:83421"/>
        <dbReference type="ChEBI" id="CHEBI:456216"/>
        <dbReference type="EC" id="2.7.11.1"/>
    </reaction>
</comment>
<keyword evidence="3" id="KW-0309">Germination</keyword>
<dbReference type="Pfam" id="PF03793">
    <property type="entry name" value="PASTA"/>
    <property type="match status" value="3"/>
</dbReference>
<dbReference type="CDD" id="cd14014">
    <property type="entry name" value="STKc_PknB_like"/>
    <property type="match status" value="1"/>
</dbReference>
<evidence type="ECO:0000256" key="3">
    <source>
        <dbReference type="ARBA" id="ARBA00022544"/>
    </source>
</evidence>
<evidence type="ECO:0000256" key="2">
    <source>
        <dbReference type="ARBA" id="ARBA00022527"/>
    </source>
</evidence>
<keyword evidence="14" id="KW-0472">Membrane</keyword>
<dbReference type="NCBIfam" id="NF033483">
    <property type="entry name" value="PknB_PASTA_kin"/>
    <property type="match status" value="1"/>
</dbReference>
<name>A0A1H9L139_9BACI</name>
<keyword evidence="7" id="KW-0067">ATP-binding</keyword>
<dbReference type="PROSITE" id="PS51178">
    <property type="entry name" value="PASTA"/>
    <property type="match status" value="3"/>
</dbReference>
<evidence type="ECO:0000256" key="5">
    <source>
        <dbReference type="ARBA" id="ARBA00022741"/>
    </source>
</evidence>
<dbReference type="InterPro" id="IPR005543">
    <property type="entry name" value="PASTA_dom"/>
</dbReference>
<dbReference type="Pfam" id="PF00069">
    <property type="entry name" value="Pkinase"/>
    <property type="match status" value="1"/>
</dbReference>
<evidence type="ECO:0000256" key="6">
    <source>
        <dbReference type="ARBA" id="ARBA00022777"/>
    </source>
</evidence>
<feature type="compositionally biased region" description="Polar residues" evidence="13">
    <location>
        <begin position="565"/>
        <end position="576"/>
    </location>
</feature>
<dbReference type="FunFam" id="1.10.510.10:FF:000021">
    <property type="entry name" value="Serine/threonine protein kinase"/>
    <property type="match status" value="1"/>
</dbReference>
<dbReference type="EMBL" id="FOGL01000001">
    <property type="protein sequence ID" value="SER05221.1"/>
    <property type="molecule type" value="Genomic_DNA"/>
</dbReference>
<evidence type="ECO:0000256" key="1">
    <source>
        <dbReference type="ARBA" id="ARBA00012513"/>
    </source>
</evidence>
<dbReference type="PANTHER" id="PTHR43289">
    <property type="entry name" value="MITOGEN-ACTIVATED PROTEIN KINASE KINASE KINASE 20-RELATED"/>
    <property type="match status" value="1"/>
</dbReference>
<keyword evidence="18" id="KW-1185">Reference proteome</keyword>
<dbReference type="CDD" id="cd06577">
    <property type="entry name" value="PASTA_pknB"/>
    <property type="match status" value="3"/>
</dbReference>
<keyword evidence="6 17" id="KW-0418">Kinase</keyword>
<reference evidence="17 18" key="1">
    <citation type="submission" date="2016-10" db="EMBL/GenBank/DDBJ databases">
        <authorList>
            <person name="de Groot N.N."/>
        </authorList>
    </citation>
    <scope>NUCLEOTIDE SEQUENCE [LARGE SCALE GENOMIC DNA]</scope>
    <source>
        <strain evidence="17 18">CGMCC 1.7727</strain>
    </source>
</reference>
<dbReference type="Gene3D" id="3.30.10.20">
    <property type="match status" value="3"/>
</dbReference>
<dbReference type="GO" id="GO:0004674">
    <property type="term" value="F:protein serine/threonine kinase activity"/>
    <property type="evidence" value="ECO:0007669"/>
    <property type="project" value="UniProtKB-KW"/>
</dbReference>
<protein>
    <recommendedName>
        <fullName evidence="12">Serine/threonine-protein kinase PrkC</fullName>
        <ecNumber evidence="1">2.7.11.1</ecNumber>
    </recommendedName>
</protein>
<evidence type="ECO:0000256" key="7">
    <source>
        <dbReference type="ARBA" id="ARBA00022840"/>
    </source>
</evidence>
<keyword evidence="14" id="KW-0812">Transmembrane</keyword>